<evidence type="ECO:0000256" key="3">
    <source>
        <dbReference type="ARBA" id="ARBA00022448"/>
    </source>
</evidence>
<evidence type="ECO:0000256" key="2">
    <source>
        <dbReference type="ARBA" id="ARBA00005658"/>
    </source>
</evidence>
<evidence type="ECO:0000256" key="5">
    <source>
        <dbReference type="ARBA" id="ARBA00022692"/>
    </source>
</evidence>
<feature type="transmembrane region" description="Helical" evidence="8">
    <location>
        <begin position="469"/>
        <end position="489"/>
    </location>
</feature>
<protein>
    <submittedName>
        <fullName evidence="9">BCCT family transporter</fullName>
    </submittedName>
</protein>
<keyword evidence="3" id="KW-0813">Transport</keyword>
<dbReference type="EMBL" id="JAKIKU010000007">
    <property type="protein sequence ID" value="MCL1046474.1"/>
    <property type="molecule type" value="Genomic_DNA"/>
</dbReference>
<keyword evidence="7 8" id="KW-0472">Membrane</keyword>
<dbReference type="Proteomes" id="UP001202134">
    <property type="component" value="Unassembled WGS sequence"/>
</dbReference>
<feature type="transmembrane region" description="Helical" evidence="8">
    <location>
        <begin position="314"/>
        <end position="334"/>
    </location>
</feature>
<evidence type="ECO:0000256" key="6">
    <source>
        <dbReference type="ARBA" id="ARBA00022989"/>
    </source>
</evidence>
<dbReference type="PANTHER" id="PTHR30047">
    <property type="entry name" value="HIGH-AFFINITY CHOLINE TRANSPORT PROTEIN-RELATED"/>
    <property type="match status" value="1"/>
</dbReference>
<dbReference type="RefSeq" id="WP_248956138.1">
    <property type="nucleotide sequence ID" value="NZ_JAKIKU010000007.1"/>
</dbReference>
<feature type="transmembrane region" description="Helical" evidence="8">
    <location>
        <begin position="99"/>
        <end position="118"/>
    </location>
</feature>
<feature type="transmembrane region" description="Helical" evidence="8">
    <location>
        <begin position="444"/>
        <end position="463"/>
    </location>
</feature>
<keyword evidence="4" id="KW-1003">Cell membrane</keyword>
<comment type="similarity">
    <text evidence="2">Belongs to the BCCT transporter (TC 2.A.15) family.</text>
</comment>
<keyword evidence="5 8" id="KW-0812">Transmembrane</keyword>
<comment type="caution">
    <text evidence="9">The sequence shown here is derived from an EMBL/GenBank/DDBJ whole genome shotgun (WGS) entry which is preliminary data.</text>
</comment>
<reference evidence="9 10" key="1">
    <citation type="submission" date="2022-01" db="EMBL/GenBank/DDBJ databases">
        <title>Whole genome-based taxonomy of the Shewanellaceae.</title>
        <authorList>
            <person name="Martin-Rodriguez A.J."/>
        </authorList>
    </citation>
    <scope>NUCLEOTIDE SEQUENCE [LARGE SCALE GENOMIC DNA]</scope>
    <source>
        <strain evidence="9 10">DSM 24955</strain>
    </source>
</reference>
<accession>A0ABT0KRQ8</accession>
<keyword evidence="10" id="KW-1185">Reference proteome</keyword>
<evidence type="ECO:0000256" key="7">
    <source>
        <dbReference type="ARBA" id="ARBA00023136"/>
    </source>
</evidence>
<dbReference type="PANTHER" id="PTHR30047:SF7">
    <property type="entry name" value="HIGH-AFFINITY CHOLINE TRANSPORT PROTEIN"/>
    <property type="match status" value="1"/>
</dbReference>
<feature type="transmembrane region" description="Helical" evidence="8">
    <location>
        <begin position="346"/>
        <end position="370"/>
    </location>
</feature>
<feature type="transmembrane region" description="Helical" evidence="8">
    <location>
        <begin position="146"/>
        <end position="167"/>
    </location>
</feature>
<gene>
    <name evidence="9" type="ORF">L2737_14245</name>
</gene>
<feature type="transmembrane region" description="Helical" evidence="8">
    <location>
        <begin position="21"/>
        <end position="40"/>
    </location>
</feature>
<sequence length="495" mass="54399">MESRNTSPRAKSETPPLLTPQLSFYIPVIIIAGLLLTFPHKTLATFSLFTQFFLEHFDSQFIQLSSLLLIFATAICFSPIGKIRIGGEKVQTEFSFTSWIAMLFTAGMGSGLIFWGVAEPVYHYVNPPAFLQDDFSSVSGALAITYFHWGLHAWAIYAMAGLVMAWFAYNRNRSLRISASFSAEKPKWLSVLDLLAVIAIIFGMAGTFANTVALIQTGIEQAIGLDVASVGFRIGLILFIAVLFTLSSIAGLNQGIKRLSQFNTFFMVAILVTVIALVDPFNSLQLMFESSVSYLQLLPKVSFSVGDPANWSQGWSVIYLIWWIAWAPFVGPFIARISKGRSIRQFLACTILLPTLTSIIWFSGFAGSVLTQPFAAEVMAAVNQEYTLGLFSFFNQLTPNGFPLGSILSVAAILLLITFLITSADSSIYITSMLTGSESHTAKMLWSLILIAITIALVTINDVDLNKQIAIVGAIPFTLVMCAQIAFWIKDVLKR</sequence>
<evidence type="ECO:0000256" key="4">
    <source>
        <dbReference type="ARBA" id="ARBA00022475"/>
    </source>
</evidence>
<feature type="transmembrane region" description="Helical" evidence="8">
    <location>
        <begin position="264"/>
        <end position="288"/>
    </location>
</feature>
<keyword evidence="6 8" id="KW-1133">Transmembrane helix</keyword>
<proteinExistence type="inferred from homology"/>
<dbReference type="Pfam" id="PF02028">
    <property type="entry name" value="BCCT"/>
    <property type="match status" value="1"/>
</dbReference>
<feature type="transmembrane region" description="Helical" evidence="8">
    <location>
        <begin position="402"/>
        <end position="423"/>
    </location>
</feature>
<comment type="subcellular location">
    <subcellularLocation>
        <location evidence="1">Cell membrane</location>
        <topology evidence="1">Multi-pass membrane protein</topology>
    </subcellularLocation>
</comment>
<dbReference type="InterPro" id="IPR000060">
    <property type="entry name" value="BCCT_transptr"/>
</dbReference>
<name>A0ABT0KRQ8_9GAMM</name>
<feature type="transmembrane region" description="Helical" evidence="8">
    <location>
        <begin position="188"/>
        <end position="210"/>
    </location>
</feature>
<evidence type="ECO:0000313" key="10">
    <source>
        <dbReference type="Proteomes" id="UP001202134"/>
    </source>
</evidence>
<feature type="transmembrane region" description="Helical" evidence="8">
    <location>
        <begin position="230"/>
        <end position="252"/>
    </location>
</feature>
<evidence type="ECO:0000313" key="9">
    <source>
        <dbReference type="EMBL" id="MCL1046474.1"/>
    </source>
</evidence>
<feature type="transmembrane region" description="Helical" evidence="8">
    <location>
        <begin position="60"/>
        <end position="78"/>
    </location>
</feature>
<evidence type="ECO:0000256" key="8">
    <source>
        <dbReference type="SAM" id="Phobius"/>
    </source>
</evidence>
<organism evidence="9 10">
    <name type="scientific">Shewanella electrodiphila</name>
    <dbReference type="NCBI Taxonomy" id="934143"/>
    <lineage>
        <taxon>Bacteria</taxon>
        <taxon>Pseudomonadati</taxon>
        <taxon>Pseudomonadota</taxon>
        <taxon>Gammaproteobacteria</taxon>
        <taxon>Alteromonadales</taxon>
        <taxon>Shewanellaceae</taxon>
        <taxon>Shewanella</taxon>
    </lineage>
</organism>
<evidence type="ECO:0000256" key="1">
    <source>
        <dbReference type="ARBA" id="ARBA00004651"/>
    </source>
</evidence>